<proteinExistence type="predicted"/>
<dbReference type="Proteomes" id="UP001596175">
    <property type="component" value="Unassembled WGS sequence"/>
</dbReference>
<sequence length="52" mass="5189">MAKHSAPQTVAVVPTGATIIRPVAVSAEAYLGKLRAMAGAAVAPVAPGRHAR</sequence>
<evidence type="ECO:0000313" key="2">
    <source>
        <dbReference type="Proteomes" id="UP001596175"/>
    </source>
</evidence>
<accession>A0ABV9ZKU3</accession>
<organism evidence="1 2">
    <name type="scientific">Actinomycetospora rhizophila</name>
    <dbReference type="NCBI Taxonomy" id="1416876"/>
    <lineage>
        <taxon>Bacteria</taxon>
        <taxon>Bacillati</taxon>
        <taxon>Actinomycetota</taxon>
        <taxon>Actinomycetes</taxon>
        <taxon>Pseudonocardiales</taxon>
        <taxon>Pseudonocardiaceae</taxon>
        <taxon>Actinomycetospora</taxon>
    </lineage>
</organism>
<reference evidence="2" key="1">
    <citation type="journal article" date="2019" name="Int. J. Syst. Evol. Microbiol.">
        <title>The Global Catalogue of Microorganisms (GCM) 10K type strain sequencing project: providing services to taxonomists for standard genome sequencing and annotation.</title>
        <authorList>
            <consortium name="The Broad Institute Genomics Platform"/>
            <consortium name="The Broad Institute Genome Sequencing Center for Infectious Disease"/>
            <person name="Wu L."/>
            <person name="Ma J."/>
        </authorList>
    </citation>
    <scope>NUCLEOTIDE SEQUENCE [LARGE SCALE GENOMIC DNA]</scope>
    <source>
        <strain evidence="2">XZYJ18</strain>
    </source>
</reference>
<name>A0ABV9ZKU3_9PSEU</name>
<keyword evidence="2" id="KW-1185">Reference proteome</keyword>
<dbReference type="RefSeq" id="WP_378024070.1">
    <property type="nucleotide sequence ID" value="NZ_JBHSKG010000019.1"/>
</dbReference>
<gene>
    <name evidence="1" type="ORF">ACFPK1_27120</name>
</gene>
<evidence type="ECO:0000313" key="1">
    <source>
        <dbReference type="EMBL" id="MFC5141934.1"/>
    </source>
</evidence>
<protein>
    <submittedName>
        <fullName evidence="1">Uncharacterized protein</fullName>
    </submittedName>
</protein>
<dbReference type="EMBL" id="JBHSKG010000019">
    <property type="protein sequence ID" value="MFC5141934.1"/>
    <property type="molecule type" value="Genomic_DNA"/>
</dbReference>
<comment type="caution">
    <text evidence="1">The sequence shown here is derived from an EMBL/GenBank/DDBJ whole genome shotgun (WGS) entry which is preliminary data.</text>
</comment>